<keyword evidence="6 10" id="KW-0274">FAD</keyword>
<dbReference type="PIRSF" id="PIRSF006268">
    <property type="entry name" value="ApbE"/>
    <property type="match status" value="1"/>
</dbReference>
<dbReference type="PANTHER" id="PTHR30040:SF2">
    <property type="entry name" value="FAD:PROTEIN FMN TRANSFERASE"/>
    <property type="match status" value="1"/>
</dbReference>
<feature type="binding site" evidence="11">
    <location>
        <position position="290"/>
    </location>
    <ligand>
        <name>Mg(2+)</name>
        <dbReference type="ChEBI" id="CHEBI:18420"/>
    </ligand>
</feature>
<feature type="binding site" evidence="11">
    <location>
        <position position="294"/>
    </location>
    <ligand>
        <name>Mg(2+)</name>
        <dbReference type="ChEBI" id="CHEBI:18420"/>
    </ligand>
</feature>
<dbReference type="AlphaFoldDB" id="A0A517DZJ8"/>
<evidence type="ECO:0000313" key="14">
    <source>
        <dbReference type="Proteomes" id="UP000320776"/>
    </source>
</evidence>
<evidence type="ECO:0000256" key="6">
    <source>
        <dbReference type="ARBA" id="ARBA00022827"/>
    </source>
</evidence>
<dbReference type="InterPro" id="IPR003374">
    <property type="entry name" value="ApbE-like_sf"/>
</dbReference>
<keyword evidence="3 10" id="KW-0285">Flavoprotein</keyword>
<comment type="catalytic activity">
    <reaction evidence="9 10 12">
        <text>L-threonyl-[protein] + FAD = FMN-L-threonyl-[protein] + AMP + H(+)</text>
        <dbReference type="Rhea" id="RHEA:36847"/>
        <dbReference type="Rhea" id="RHEA-COMP:11060"/>
        <dbReference type="Rhea" id="RHEA-COMP:11061"/>
        <dbReference type="ChEBI" id="CHEBI:15378"/>
        <dbReference type="ChEBI" id="CHEBI:30013"/>
        <dbReference type="ChEBI" id="CHEBI:57692"/>
        <dbReference type="ChEBI" id="CHEBI:74257"/>
        <dbReference type="ChEBI" id="CHEBI:456215"/>
        <dbReference type="EC" id="2.7.1.180"/>
    </reaction>
</comment>
<organism evidence="13 14">
    <name type="scientific">Sporomusa termitida</name>
    <dbReference type="NCBI Taxonomy" id="2377"/>
    <lineage>
        <taxon>Bacteria</taxon>
        <taxon>Bacillati</taxon>
        <taxon>Bacillota</taxon>
        <taxon>Negativicutes</taxon>
        <taxon>Selenomonadales</taxon>
        <taxon>Sporomusaceae</taxon>
        <taxon>Sporomusa</taxon>
    </lineage>
</organism>
<comment type="subcellular location">
    <subcellularLocation>
        <location evidence="12">Cell inner membrane</location>
        <topology evidence="12">Lipid-anchor</topology>
        <orientation evidence="12">Periplasmic side</orientation>
    </subcellularLocation>
</comment>
<evidence type="ECO:0000256" key="12">
    <source>
        <dbReference type="RuleBase" id="RU363002"/>
    </source>
</evidence>
<keyword evidence="14" id="KW-1185">Reference proteome</keyword>
<keyword evidence="4 10" id="KW-0808">Transferase</keyword>
<reference evidence="13 14" key="1">
    <citation type="submission" date="2019-02" db="EMBL/GenBank/DDBJ databases">
        <title>Closed genome of Sporomusa termitida DSM 4440.</title>
        <authorList>
            <person name="Poehlein A."/>
            <person name="Daniel R."/>
        </authorList>
    </citation>
    <scope>NUCLEOTIDE SEQUENCE [LARGE SCALE GENOMIC DNA]</scope>
    <source>
        <strain evidence="13 14">DSM 4440</strain>
    </source>
</reference>
<keyword evidence="12" id="KW-0472">Membrane</keyword>
<dbReference type="PANTHER" id="PTHR30040">
    <property type="entry name" value="THIAMINE BIOSYNTHESIS LIPOPROTEIN APBE"/>
    <property type="match status" value="1"/>
</dbReference>
<keyword evidence="7 10" id="KW-0460">Magnesium</keyword>
<dbReference type="SUPFAM" id="SSF143631">
    <property type="entry name" value="ApbE-like"/>
    <property type="match status" value="1"/>
</dbReference>
<keyword evidence="5 10" id="KW-0479">Metal-binding</keyword>
<evidence type="ECO:0000256" key="1">
    <source>
        <dbReference type="ARBA" id="ARBA00011955"/>
    </source>
</evidence>
<comment type="similarity">
    <text evidence="10 12">Belongs to the ApbE family.</text>
</comment>
<protein>
    <recommendedName>
        <fullName evidence="2 10">FAD:protein FMN transferase</fullName>
        <ecNumber evidence="1 10">2.7.1.180</ecNumber>
    </recommendedName>
    <alternativeName>
        <fullName evidence="8 10">Flavin transferase</fullName>
    </alternativeName>
</protein>
<gene>
    <name evidence="13" type="primary">apbE</name>
    <name evidence="13" type="ORF">SPTER_42130</name>
</gene>
<evidence type="ECO:0000256" key="2">
    <source>
        <dbReference type="ARBA" id="ARBA00016337"/>
    </source>
</evidence>
<dbReference type="Gene3D" id="3.10.520.10">
    <property type="entry name" value="ApbE-like domains"/>
    <property type="match status" value="1"/>
</dbReference>
<comment type="cofactor">
    <cofactor evidence="11">
        <name>Mg(2+)</name>
        <dbReference type="ChEBI" id="CHEBI:18420"/>
    </cofactor>
    <cofactor evidence="11">
        <name>Mn(2+)</name>
        <dbReference type="ChEBI" id="CHEBI:29035"/>
    </cofactor>
    <text evidence="11">Magnesium. Can also use manganese.</text>
</comment>
<evidence type="ECO:0000256" key="4">
    <source>
        <dbReference type="ARBA" id="ARBA00022679"/>
    </source>
</evidence>
<evidence type="ECO:0000256" key="10">
    <source>
        <dbReference type="PIRNR" id="PIRNR006268"/>
    </source>
</evidence>
<evidence type="ECO:0000313" key="13">
    <source>
        <dbReference type="EMBL" id="QDR82783.1"/>
    </source>
</evidence>
<keyword evidence="12" id="KW-0997">Cell inner membrane</keyword>
<dbReference type="EMBL" id="CP036259">
    <property type="protein sequence ID" value="QDR82783.1"/>
    <property type="molecule type" value="Genomic_DNA"/>
</dbReference>
<dbReference type="GO" id="GO:0046872">
    <property type="term" value="F:metal ion binding"/>
    <property type="evidence" value="ECO:0007669"/>
    <property type="project" value="UniProtKB-UniRule"/>
</dbReference>
<dbReference type="Proteomes" id="UP000320776">
    <property type="component" value="Chromosome"/>
</dbReference>
<dbReference type="RefSeq" id="WP_144352133.1">
    <property type="nucleotide sequence ID" value="NZ_CP036259.1"/>
</dbReference>
<keyword evidence="12" id="KW-1003">Cell membrane</keyword>
<dbReference type="KEGG" id="sted:SPTER_42130"/>
<name>A0A517DZJ8_9FIRM</name>
<evidence type="ECO:0000256" key="5">
    <source>
        <dbReference type="ARBA" id="ARBA00022723"/>
    </source>
</evidence>
<comment type="function">
    <text evidence="12">Flavin transferase that catalyzes the transfer of the FMN moiety of FAD and its covalent binding to the hydroxyl group of a threonine residue in a target flavoprotein.</text>
</comment>
<sequence length="337" mass="36681">MKGLHPILISVCLAILIVFSAGCGTGALLAPKAYKETQFLMDTIIDITAYGQGNEAAVKAAFDEFKRINELTNRFDDNSQVTKINQAAGKNKVQVDPDIIAMLKLARDRSEKFEGALDVTVGALTELWGVGHKGEFVPGQAEIKAVLPLVNYRLLELNDQENTVFLPQAGMRIDLGAVAKSYANRKAIEVLKAKGIKSALINAGGEVRVVGTRPDGQAWRVGVQDPRNMEGLAAKVALTEWDSLETSGDYQRFFIKDNVRYAHIIDPRTGGQPRQVISVTVISKVDNDADVLSTALFVLGVEKGQRLLQQFPDTEAIFITNDGQKVVTPGLTGKIEF</sequence>
<dbReference type="PROSITE" id="PS51257">
    <property type="entry name" value="PROKAR_LIPOPROTEIN"/>
    <property type="match status" value="1"/>
</dbReference>
<evidence type="ECO:0000256" key="8">
    <source>
        <dbReference type="ARBA" id="ARBA00031306"/>
    </source>
</evidence>
<dbReference type="EC" id="2.7.1.180" evidence="1 10"/>
<evidence type="ECO:0000256" key="11">
    <source>
        <dbReference type="PIRSR" id="PIRSR006268-2"/>
    </source>
</evidence>
<accession>A0A517DZJ8</accession>
<feature type="binding site" evidence="11">
    <location>
        <position position="177"/>
    </location>
    <ligand>
        <name>Mg(2+)</name>
        <dbReference type="ChEBI" id="CHEBI:18420"/>
    </ligand>
</feature>
<evidence type="ECO:0000256" key="7">
    <source>
        <dbReference type="ARBA" id="ARBA00022842"/>
    </source>
</evidence>
<dbReference type="Pfam" id="PF02424">
    <property type="entry name" value="ApbE"/>
    <property type="match status" value="1"/>
</dbReference>
<evidence type="ECO:0000256" key="3">
    <source>
        <dbReference type="ARBA" id="ARBA00022630"/>
    </source>
</evidence>
<dbReference type="GO" id="GO:0005886">
    <property type="term" value="C:plasma membrane"/>
    <property type="evidence" value="ECO:0007669"/>
    <property type="project" value="UniProtKB-SubCell"/>
</dbReference>
<dbReference type="GO" id="GO:0016740">
    <property type="term" value="F:transferase activity"/>
    <property type="evidence" value="ECO:0007669"/>
    <property type="project" value="UniProtKB-UniRule"/>
</dbReference>
<keyword evidence="12" id="KW-0449">Lipoprotein</keyword>
<dbReference type="OrthoDB" id="9778595at2"/>
<proteinExistence type="inferred from homology"/>
<dbReference type="InterPro" id="IPR024932">
    <property type="entry name" value="ApbE"/>
</dbReference>
<evidence type="ECO:0000256" key="9">
    <source>
        <dbReference type="ARBA" id="ARBA00048540"/>
    </source>
</evidence>